<evidence type="ECO:0000256" key="1">
    <source>
        <dbReference type="SAM" id="MobiDB-lite"/>
    </source>
</evidence>
<accession>A0A0A9AIP1</accession>
<organism evidence="2">
    <name type="scientific">Arundo donax</name>
    <name type="common">Giant reed</name>
    <name type="synonym">Donax arundinaceus</name>
    <dbReference type="NCBI Taxonomy" id="35708"/>
    <lineage>
        <taxon>Eukaryota</taxon>
        <taxon>Viridiplantae</taxon>
        <taxon>Streptophyta</taxon>
        <taxon>Embryophyta</taxon>
        <taxon>Tracheophyta</taxon>
        <taxon>Spermatophyta</taxon>
        <taxon>Magnoliopsida</taxon>
        <taxon>Liliopsida</taxon>
        <taxon>Poales</taxon>
        <taxon>Poaceae</taxon>
        <taxon>PACMAD clade</taxon>
        <taxon>Arundinoideae</taxon>
        <taxon>Arundineae</taxon>
        <taxon>Arundo</taxon>
    </lineage>
</organism>
<reference evidence="2" key="1">
    <citation type="submission" date="2014-09" db="EMBL/GenBank/DDBJ databases">
        <authorList>
            <person name="Magalhaes I.L.F."/>
            <person name="Oliveira U."/>
            <person name="Santos F.R."/>
            <person name="Vidigal T.H.D.A."/>
            <person name="Brescovit A.D."/>
            <person name="Santos A.J."/>
        </authorList>
    </citation>
    <scope>NUCLEOTIDE SEQUENCE</scope>
    <source>
        <tissue evidence="2">Shoot tissue taken approximately 20 cm above the soil surface</tissue>
    </source>
</reference>
<feature type="region of interest" description="Disordered" evidence="1">
    <location>
        <begin position="20"/>
        <end position="39"/>
    </location>
</feature>
<proteinExistence type="predicted"/>
<dbReference type="EMBL" id="GBRH01250933">
    <property type="protein sequence ID" value="JAD46962.1"/>
    <property type="molecule type" value="Transcribed_RNA"/>
</dbReference>
<name>A0A0A9AIP1_ARUDO</name>
<dbReference type="AlphaFoldDB" id="A0A0A9AIP1"/>
<sequence length="39" mass="4162">MTLSLSCLVRHTNELALRNGSTVATQPAQKHANSCHSSP</sequence>
<reference evidence="2" key="2">
    <citation type="journal article" date="2015" name="Data Brief">
        <title>Shoot transcriptome of the giant reed, Arundo donax.</title>
        <authorList>
            <person name="Barrero R.A."/>
            <person name="Guerrero F.D."/>
            <person name="Moolhuijzen P."/>
            <person name="Goolsby J.A."/>
            <person name="Tidwell J."/>
            <person name="Bellgard S.E."/>
            <person name="Bellgard M.I."/>
        </authorList>
    </citation>
    <scope>NUCLEOTIDE SEQUENCE</scope>
    <source>
        <tissue evidence="2">Shoot tissue taken approximately 20 cm above the soil surface</tissue>
    </source>
</reference>
<protein>
    <submittedName>
        <fullName evidence="2">Uncharacterized protein</fullName>
    </submittedName>
</protein>
<evidence type="ECO:0000313" key="2">
    <source>
        <dbReference type="EMBL" id="JAD46962.1"/>
    </source>
</evidence>